<dbReference type="Proteomes" id="UP000053259">
    <property type="component" value="Unassembled WGS sequence"/>
</dbReference>
<feature type="region of interest" description="Disordered" evidence="2">
    <location>
        <begin position="14"/>
        <end position="42"/>
    </location>
</feature>
<keyword evidence="4" id="KW-1185">Reference proteome</keyword>
<feature type="coiled-coil region" evidence="1">
    <location>
        <begin position="248"/>
        <end position="275"/>
    </location>
</feature>
<dbReference type="EMBL" id="KN847567">
    <property type="protein sequence ID" value="KIW00161.1"/>
    <property type="molecule type" value="Genomic_DNA"/>
</dbReference>
<organism evidence="3 4">
    <name type="scientific">Verruconis gallopava</name>
    <dbReference type="NCBI Taxonomy" id="253628"/>
    <lineage>
        <taxon>Eukaryota</taxon>
        <taxon>Fungi</taxon>
        <taxon>Dikarya</taxon>
        <taxon>Ascomycota</taxon>
        <taxon>Pezizomycotina</taxon>
        <taxon>Dothideomycetes</taxon>
        <taxon>Pleosporomycetidae</taxon>
        <taxon>Venturiales</taxon>
        <taxon>Sympoventuriaceae</taxon>
        <taxon>Verruconis</taxon>
    </lineage>
</organism>
<dbReference type="InParanoid" id="A0A0D1XD54"/>
<sequence>MISKRLPFAFEASLEQDQHKSERRISSHSPKMASKKQRSGSNHLEGLPLEIRREIFTYAITWRCVDFVEANHWSVKPFDRPIVFVYIRGSPRMSEGQESVRTGFWGTEEMTRLMRVNKRFHAEVHDLIYGSFAFFLSSSSNSEQDFRSWRDWLRSRNAAALDKIRYFVMPLLSSQLARRMMERKSRPEYQLRTLFPNMKGITINYFHNDSSAGPDLDDAAQVEALLCEVTLWKGLGVNAVICSHPSSCERGQEIVSKAQERNKQALKEATAFEQMITFSN</sequence>
<protein>
    <submittedName>
        <fullName evidence="3">Uncharacterized protein</fullName>
    </submittedName>
</protein>
<dbReference type="HOGENOM" id="CLU_994662_0_0_1"/>
<evidence type="ECO:0000313" key="4">
    <source>
        <dbReference type="Proteomes" id="UP000053259"/>
    </source>
</evidence>
<dbReference type="OrthoDB" id="2951834at2759"/>
<dbReference type="RefSeq" id="XP_016210030.1">
    <property type="nucleotide sequence ID" value="XM_016362213.1"/>
</dbReference>
<evidence type="ECO:0000256" key="1">
    <source>
        <dbReference type="SAM" id="Coils"/>
    </source>
</evidence>
<dbReference type="VEuPathDB" id="FungiDB:PV09_08336"/>
<dbReference type="AlphaFoldDB" id="A0A0D1XD54"/>
<dbReference type="GeneID" id="27316309"/>
<gene>
    <name evidence="3" type="ORF">PV09_08336</name>
</gene>
<keyword evidence="1" id="KW-0175">Coiled coil</keyword>
<accession>A0A0D1XD54</accession>
<evidence type="ECO:0000256" key="2">
    <source>
        <dbReference type="SAM" id="MobiDB-lite"/>
    </source>
</evidence>
<feature type="compositionally biased region" description="Basic and acidic residues" evidence="2">
    <location>
        <begin position="16"/>
        <end position="25"/>
    </location>
</feature>
<reference evidence="3 4" key="1">
    <citation type="submission" date="2015-01" db="EMBL/GenBank/DDBJ databases">
        <title>The Genome Sequence of Ochroconis gallopava CBS43764.</title>
        <authorList>
            <consortium name="The Broad Institute Genomics Platform"/>
            <person name="Cuomo C."/>
            <person name="de Hoog S."/>
            <person name="Gorbushina A."/>
            <person name="Stielow B."/>
            <person name="Teixiera M."/>
            <person name="Abouelleil A."/>
            <person name="Chapman S.B."/>
            <person name="Priest M."/>
            <person name="Young S.K."/>
            <person name="Wortman J."/>
            <person name="Nusbaum C."/>
            <person name="Birren B."/>
        </authorList>
    </citation>
    <scope>NUCLEOTIDE SEQUENCE [LARGE SCALE GENOMIC DNA]</scope>
    <source>
        <strain evidence="3 4">CBS 43764</strain>
    </source>
</reference>
<evidence type="ECO:0000313" key="3">
    <source>
        <dbReference type="EMBL" id="KIW00161.1"/>
    </source>
</evidence>
<proteinExistence type="predicted"/>
<name>A0A0D1XD54_9PEZI</name>